<evidence type="ECO:0000313" key="13">
    <source>
        <dbReference type="EMBL" id="JAI63322.1"/>
    </source>
</evidence>
<dbReference type="SMART" id="SM00397">
    <property type="entry name" value="t_SNARE"/>
    <property type="match status" value="1"/>
</dbReference>
<evidence type="ECO:0000256" key="6">
    <source>
        <dbReference type="ARBA" id="ARBA00022775"/>
    </source>
</evidence>
<dbReference type="Pfam" id="PF05739">
    <property type="entry name" value="SNARE"/>
    <property type="match status" value="1"/>
</dbReference>
<dbReference type="GO" id="GO:0006836">
    <property type="term" value="P:neurotransmitter transport"/>
    <property type="evidence" value="ECO:0007669"/>
    <property type="project" value="UniProtKB-KW"/>
</dbReference>
<dbReference type="FunFam" id="1.20.5.110:FF:000022">
    <property type="entry name" value="Syntaxin 19"/>
    <property type="match status" value="1"/>
</dbReference>
<dbReference type="GO" id="GO:0005886">
    <property type="term" value="C:plasma membrane"/>
    <property type="evidence" value="ECO:0007669"/>
    <property type="project" value="TreeGrafter"/>
</dbReference>
<dbReference type="FunFam" id="1.20.58.70:FF:000011">
    <property type="entry name" value="Syntaxin 4"/>
    <property type="match status" value="1"/>
</dbReference>
<proteinExistence type="inferred from homology"/>
<dbReference type="InterPro" id="IPR045242">
    <property type="entry name" value="Syntaxin"/>
</dbReference>
<keyword evidence="8" id="KW-0175">Coiled coil</keyword>
<dbReference type="GO" id="GO:0006906">
    <property type="term" value="P:vesicle fusion"/>
    <property type="evidence" value="ECO:0007669"/>
    <property type="project" value="TreeGrafter"/>
</dbReference>
<dbReference type="AlphaFoldDB" id="A0A0P4W450"/>
<keyword evidence="4" id="KW-0813">Transport</keyword>
<dbReference type="EMBL" id="GDRN01073907">
    <property type="protein sequence ID" value="JAI63321.1"/>
    <property type="molecule type" value="Transcribed_RNA"/>
</dbReference>
<dbReference type="GO" id="GO:0006886">
    <property type="term" value="P:intracellular protein transport"/>
    <property type="evidence" value="ECO:0007669"/>
    <property type="project" value="InterPro"/>
</dbReference>
<reference evidence="13" key="1">
    <citation type="submission" date="2015-09" db="EMBL/GenBank/DDBJ databases">
        <title>Scylla olivacea transcriptome.</title>
        <authorList>
            <person name="Ikhwanuddin M."/>
        </authorList>
    </citation>
    <scope>NUCLEOTIDE SEQUENCE</scope>
</reference>
<dbReference type="CDD" id="cd15848">
    <property type="entry name" value="SNARE_syntaxin1-like"/>
    <property type="match status" value="1"/>
</dbReference>
<dbReference type="GO" id="GO:0005484">
    <property type="term" value="F:SNAP receptor activity"/>
    <property type="evidence" value="ECO:0007669"/>
    <property type="project" value="InterPro"/>
</dbReference>
<feature type="domain" description="T-SNARE coiled-coil homology" evidence="12">
    <location>
        <begin position="195"/>
        <end position="257"/>
    </location>
</feature>
<evidence type="ECO:0000256" key="9">
    <source>
        <dbReference type="ARBA" id="ARBA00023136"/>
    </source>
</evidence>
<evidence type="ECO:0000256" key="2">
    <source>
        <dbReference type="ARBA" id="ARBA00004211"/>
    </source>
</evidence>
<evidence type="ECO:0000256" key="4">
    <source>
        <dbReference type="ARBA" id="ARBA00022448"/>
    </source>
</evidence>
<sequence length="290" mass="33229">MIRDRLAELRKAQDDLDEDVEVEVTMEVTAEEASMNRFFSQIEEVLEGIRKIEAAVNQVRKKHTEILSSTDTDEDVKRELDDLTADIKRTGAKVNAKLKEIAPKEVDKEERDSADLRIRRTQHGAATRQFVEAMTQYHHVQEEYRDRCKEKIHRQLRITGKDPTEEELDEMLEKGNIDIFTQGIMMETAQERKRLADIEERHQEIMKLESSLRELHDLFMDMAVLVQSQGETIDNIAAHVANAKDYVEDAKVETGKALSYQTSARKKMIICGIIGVVIVVILVVVIAVNV</sequence>
<dbReference type="InterPro" id="IPR006011">
    <property type="entry name" value="Syntaxin_N"/>
</dbReference>
<name>A0A0P4W450_SCYOL</name>
<feature type="transmembrane region" description="Helical" evidence="11">
    <location>
        <begin position="268"/>
        <end position="288"/>
    </location>
</feature>
<dbReference type="GO" id="GO:0031201">
    <property type="term" value="C:SNARE complex"/>
    <property type="evidence" value="ECO:0007669"/>
    <property type="project" value="TreeGrafter"/>
</dbReference>
<dbReference type="Gene3D" id="1.20.5.110">
    <property type="match status" value="1"/>
</dbReference>
<dbReference type="GO" id="GO:0012505">
    <property type="term" value="C:endomembrane system"/>
    <property type="evidence" value="ECO:0007669"/>
    <property type="project" value="UniProtKB-SubCell"/>
</dbReference>
<dbReference type="SUPFAM" id="SSF47661">
    <property type="entry name" value="t-snare proteins"/>
    <property type="match status" value="1"/>
</dbReference>
<keyword evidence="6" id="KW-0532">Neurotransmitter transport</keyword>
<dbReference type="GO" id="GO:0000149">
    <property type="term" value="F:SNARE binding"/>
    <property type="evidence" value="ECO:0007669"/>
    <property type="project" value="TreeGrafter"/>
</dbReference>
<evidence type="ECO:0000256" key="7">
    <source>
        <dbReference type="ARBA" id="ARBA00022989"/>
    </source>
</evidence>
<accession>A0A0P4W450</accession>
<evidence type="ECO:0000256" key="5">
    <source>
        <dbReference type="ARBA" id="ARBA00022692"/>
    </source>
</evidence>
<dbReference type="SMART" id="SM00503">
    <property type="entry name" value="SynN"/>
    <property type="match status" value="1"/>
</dbReference>
<dbReference type="CDD" id="cd00179">
    <property type="entry name" value="SynN"/>
    <property type="match status" value="1"/>
</dbReference>
<dbReference type="Pfam" id="PF00804">
    <property type="entry name" value="Syntaxin"/>
    <property type="match status" value="1"/>
</dbReference>
<dbReference type="InterPro" id="IPR006012">
    <property type="entry name" value="Syntaxin/epimorphin_CS"/>
</dbReference>
<organism evidence="13">
    <name type="scientific">Scylla olivacea</name>
    <name type="common">Orange mud crab</name>
    <name type="synonym">Cancer olivacea</name>
    <dbReference type="NCBI Taxonomy" id="85551"/>
    <lineage>
        <taxon>Eukaryota</taxon>
        <taxon>Metazoa</taxon>
        <taxon>Ecdysozoa</taxon>
        <taxon>Arthropoda</taxon>
        <taxon>Crustacea</taxon>
        <taxon>Multicrustacea</taxon>
        <taxon>Malacostraca</taxon>
        <taxon>Eumalacostraca</taxon>
        <taxon>Eucarida</taxon>
        <taxon>Decapoda</taxon>
        <taxon>Pleocyemata</taxon>
        <taxon>Brachyura</taxon>
        <taxon>Eubrachyura</taxon>
        <taxon>Portunoidea</taxon>
        <taxon>Portunidae</taxon>
        <taxon>Portuninae</taxon>
        <taxon>Scylla</taxon>
    </lineage>
</organism>
<evidence type="ECO:0000256" key="1">
    <source>
        <dbReference type="ARBA" id="ARBA00004184"/>
    </source>
</evidence>
<dbReference type="PANTHER" id="PTHR19957:SF424">
    <property type="entry name" value="SYNTAXIN-1A"/>
    <property type="match status" value="1"/>
</dbReference>
<dbReference type="PANTHER" id="PTHR19957">
    <property type="entry name" value="SYNTAXIN"/>
    <property type="match status" value="1"/>
</dbReference>
<comment type="subcellular location">
    <subcellularLocation>
        <location evidence="1">Endomembrane system</location>
        <topology evidence="1">Peripheral membrane protein</topology>
    </subcellularLocation>
    <subcellularLocation>
        <location evidence="2">Membrane</location>
        <topology evidence="2">Single-pass type IV membrane protein</topology>
    </subcellularLocation>
</comment>
<dbReference type="GO" id="GO:0048278">
    <property type="term" value="P:vesicle docking"/>
    <property type="evidence" value="ECO:0007669"/>
    <property type="project" value="TreeGrafter"/>
</dbReference>
<dbReference type="GO" id="GO:0006887">
    <property type="term" value="P:exocytosis"/>
    <property type="evidence" value="ECO:0007669"/>
    <property type="project" value="TreeGrafter"/>
</dbReference>
<protein>
    <recommendedName>
        <fullName evidence="12">t-SNARE coiled-coil homology domain-containing protein</fullName>
    </recommendedName>
</protein>
<evidence type="ECO:0000256" key="11">
    <source>
        <dbReference type="SAM" id="Phobius"/>
    </source>
</evidence>
<evidence type="ECO:0000256" key="8">
    <source>
        <dbReference type="ARBA" id="ARBA00023054"/>
    </source>
</evidence>
<dbReference type="InterPro" id="IPR010989">
    <property type="entry name" value="SNARE"/>
</dbReference>
<dbReference type="PROSITE" id="PS50192">
    <property type="entry name" value="T_SNARE"/>
    <property type="match status" value="1"/>
</dbReference>
<dbReference type="EMBL" id="GDRN01073909">
    <property type="protein sequence ID" value="JAI63320.1"/>
    <property type="molecule type" value="Transcribed_RNA"/>
</dbReference>
<comment type="similarity">
    <text evidence="3 10">Belongs to the syntaxin family.</text>
</comment>
<keyword evidence="7 11" id="KW-1133">Transmembrane helix</keyword>
<dbReference type="EMBL" id="GDRN01073906">
    <property type="protein sequence ID" value="JAI63322.1"/>
    <property type="molecule type" value="Transcribed_RNA"/>
</dbReference>
<keyword evidence="9 11" id="KW-0472">Membrane</keyword>
<dbReference type="PROSITE" id="PS00914">
    <property type="entry name" value="SYNTAXIN"/>
    <property type="match status" value="1"/>
</dbReference>
<keyword evidence="5 11" id="KW-0812">Transmembrane</keyword>
<evidence type="ECO:0000256" key="3">
    <source>
        <dbReference type="ARBA" id="ARBA00009063"/>
    </source>
</evidence>
<dbReference type="InterPro" id="IPR000727">
    <property type="entry name" value="T_SNARE_dom"/>
</dbReference>
<evidence type="ECO:0000259" key="12">
    <source>
        <dbReference type="PROSITE" id="PS50192"/>
    </source>
</evidence>
<dbReference type="Gene3D" id="1.20.58.70">
    <property type="match status" value="1"/>
</dbReference>
<evidence type="ECO:0000256" key="10">
    <source>
        <dbReference type="RuleBase" id="RU003858"/>
    </source>
</evidence>